<feature type="transmembrane region" description="Helical" evidence="2">
    <location>
        <begin position="230"/>
        <end position="251"/>
    </location>
</feature>
<sequence length="529" mass="57628">MACLSPASYLFWAVSSVLFECFLVYHLWSFDRFKCLRWSSSSSGQAGAFKRFMTYSYLINIPLLIVFSVGFVVIKYQEGYVDYPLYGIIPKPYPLWSQAHKDAVLPLTLIFSFVFSFEIVTHLEELCFWLYLVNSGANQRDWFKSPHFKFWVGGSAVALVYMPLVCALTRQDVLKNEAATFFAGGLGSLLVTAGFIPVLARFPAFLDALKGDEVDMATITRLTKFHEMHWIRIITRLLWVIPILALGADGLKGIPSLLKHTGVVAFGCMISSGITLVIFFPRSIEGELRVKDAARARRAKTRGSMLSDRKHLLPDTKQIIKDAKRALGSASPKRGASFDMEVRKGVLAEELPSLPVSRAFAVDAPGSGTPRGWSDTPPPPAWSATASPAPSPLPSAPYWGSASPASGLSPIPPSPSPSGGSHFALGDPPITVVVPSSPAPNSPLTPLRRQSVREEMGGAGVMRIGSFSSGSTAVSSSHLTVSALTERNLNDHNRALVNPAVHKFTSPIDVLSYPRPGQSNASRLTFTRR</sequence>
<proteinExistence type="predicted"/>
<accession>D8Q537</accession>
<dbReference type="OMA" id="EVYISAY"/>
<evidence type="ECO:0000313" key="3">
    <source>
        <dbReference type="EMBL" id="EFI97338.1"/>
    </source>
</evidence>
<feature type="region of interest" description="Disordered" evidence="1">
    <location>
        <begin position="362"/>
        <end position="446"/>
    </location>
</feature>
<feature type="transmembrane region" description="Helical" evidence="2">
    <location>
        <begin position="263"/>
        <end position="281"/>
    </location>
</feature>
<dbReference type="AlphaFoldDB" id="D8Q537"/>
<feature type="compositionally biased region" description="Low complexity" evidence="1">
    <location>
        <begin position="396"/>
        <end position="409"/>
    </location>
</feature>
<keyword evidence="2" id="KW-0472">Membrane</keyword>
<protein>
    <submittedName>
        <fullName evidence="3">Uncharacterized protein</fullName>
    </submittedName>
</protein>
<feature type="transmembrane region" description="Helical" evidence="2">
    <location>
        <begin position="150"/>
        <end position="169"/>
    </location>
</feature>
<organism evidence="4">
    <name type="scientific">Schizophyllum commune (strain H4-8 / FGSC 9210)</name>
    <name type="common">Split gill fungus</name>
    <dbReference type="NCBI Taxonomy" id="578458"/>
    <lineage>
        <taxon>Eukaryota</taxon>
        <taxon>Fungi</taxon>
        <taxon>Dikarya</taxon>
        <taxon>Basidiomycota</taxon>
        <taxon>Agaricomycotina</taxon>
        <taxon>Agaricomycetes</taxon>
        <taxon>Agaricomycetidae</taxon>
        <taxon>Agaricales</taxon>
        <taxon>Schizophyllaceae</taxon>
        <taxon>Schizophyllum</taxon>
    </lineage>
</organism>
<name>D8Q537_SCHCM</name>
<feature type="transmembrane region" description="Helical" evidence="2">
    <location>
        <begin position="6"/>
        <end position="28"/>
    </location>
</feature>
<dbReference type="HOGENOM" id="CLU_027213_0_0_1"/>
<dbReference type="Proteomes" id="UP000007431">
    <property type="component" value="Unassembled WGS sequence"/>
</dbReference>
<evidence type="ECO:0000313" key="4">
    <source>
        <dbReference type="Proteomes" id="UP000007431"/>
    </source>
</evidence>
<feature type="transmembrane region" description="Helical" evidence="2">
    <location>
        <begin position="57"/>
        <end position="76"/>
    </location>
</feature>
<evidence type="ECO:0000256" key="1">
    <source>
        <dbReference type="SAM" id="MobiDB-lite"/>
    </source>
</evidence>
<dbReference type="VEuPathDB" id="FungiDB:SCHCODRAFT_02625928"/>
<reference evidence="3 4" key="1">
    <citation type="journal article" date="2010" name="Nat. Biotechnol.">
        <title>Genome sequence of the model mushroom Schizophyllum commune.</title>
        <authorList>
            <person name="Ohm R.A."/>
            <person name="de Jong J.F."/>
            <person name="Lugones L.G."/>
            <person name="Aerts A."/>
            <person name="Kothe E."/>
            <person name="Stajich J.E."/>
            <person name="de Vries R.P."/>
            <person name="Record E."/>
            <person name="Levasseur A."/>
            <person name="Baker S.E."/>
            <person name="Bartholomew K.A."/>
            <person name="Coutinho P.M."/>
            <person name="Erdmann S."/>
            <person name="Fowler T.J."/>
            <person name="Gathman A.C."/>
            <person name="Lombard V."/>
            <person name="Henrissat B."/>
            <person name="Knabe N."/>
            <person name="Kuees U."/>
            <person name="Lilly W.W."/>
            <person name="Lindquist E."/>
            <person name="Lucas S."/>
            <person name="Magnuson J.K."/>
            <person name="Piumi F."/>
            <person name="Raudaskoski M."/>
            <person name="Salamov A."/>
            <person name="Schmutz J."/>
            <person name="Schwarze F.W.M.R."/>
            <person name="vanKuyk P.A."/>
            <person name="Horton J.S."/>
            <person name="Grigoriev I.V."/>
            <person name="Woesten H.A.B."/>
        </authorList>
    </citation>
    <scope>NUCLEOTIDE SEQUENCE [LARGE SCALE GENOMIC DNA]</scope>
    <source>
        <strain evidence="4">H4-8 / FGSC 9210</strain>
    </source>
</reference>
<dbReference type="EMBL" id="GL377306">
    <property type="protein sequence ID" value="EFI97338.1"/>
    <property type="molecule type" value="Genomic_DNA"/>
</dbReference>
<keyword evidence="2" id="KW-1133">Transmembrane helix</keyword>
<feature type="transmembrane region" description="Helical" evidence="2">
    <location>
        <begin position="181"/>
        <end position="200"/>
    </location>
</feature>
<dbReference type="InParanoid" id="D8Q537"/>
<dbReference type="eggNOG" id="ENOG502RZTS">
    <property type="taxonomic scope" value="Eukaryota"/>
</dbReference>
<keyword evidence="2" id="KW-0812">Transmembrane</keyword>
<dbReference type="STRING" id="578458.D8Q537"/>
<keyword evidence="4" id="KW-1185">Reference proteome</keyword>
<evidence type="ECO:0000256" key="2">
    <source>
        <dbReference type="SAM" id="Phobius"/>
    </source>
</evidence>
<gene>
    <name evidence="3" type="ORF">SCHCODRAFT_257209</name>
</gene>